<gene>
    <name evidence="10" type="ORF">FNV44_05035</name>
</gene>
<dbReference type="Proteomes" id="UP000315938">
    <property type="component" value="Unassembled WGS sequence"/>
</dbReference>
<feature type="domain" description="ABC transporter" evidence="9">
    <location>
        <begin position="6"/>
        <end position="239"/>
    </location>
</feature>
<dbReference type="Pfam" id="PF00005">
    <property type="entry name" value="ABC_tran"/>
    <property type="match status" value="1"/>
</dbReference>
<evidence type="ECO:0000256" key="2">
    <source>
        <dbReference type="ARBA" id="ARBA00005417"/>
    </source>
</evidence>
<dbReference type="InterPro" id="IPR027417">
    <property type="entry name" value="P-loop_NTPase"/>
</dbReference>
<dbReference type="AlphaFoldDB" id="A0A553IJN0"/>
<dbReference type="InterPro" id="IPR017871">
    <property type="entry name" value="ABC_transporter-like_CS"/>
</dbReference>
<dbReference type="PROSITE" id="PS50893">
    <property type="entry name" value="ABC_TRANSPORTER_2"/>
    <property type="match status" value="1"/>
</dbReference>
<keyword evidence="3" id="KW-0813">Transport</keyword>
<comment type="similarity">
    <text evidence="2">Belongs to the ABC transporter superfamily.</text>
</comment>
<accession>A0A553IJN0</accession>
<dbReference type="InterPro" id="IPR003439">
    <property type="entry name" value="ABC_transporter-like_ATP-bd"/>
</dbReference>
<keyword evidence="8" id="KW-0472">Membrane</keyword>
<name>A0A553IJN0_ACHLA</name>
<dbReference type="InterPro" id="IPR003593">
    <property type="entry name" value="AAA+_ATPase"/>
</dbReference>
<dbReference type="PROSITE" id="PS00211">
    <property type="entry name" value="ABC_TRANSPORTER_1"/>
    <property type="match status" value="1"/>
</dbReference>
<dbReference type="NCBIfam" id="NF010167">
    <property type="entry name" value="PRK13648.1"/>
    <property type="match status" value="1"/>
</dbReference>
<evidence type="ECO:0000256" key="5">
    <source>
        <dbReference type="ARBA" id="ARBA00022741"/>
    </source>
</evidence>
<proteinExistence type="inferred from homology"/>
<protein>
    <submittedName>
        <fullName evidence="10">Energy-coupling factor transporter ATPase</fullName>
    </submittedName>
</protein>
<evidence type="ECO:0000313" key="10">
    <source>
        <dbReference type="EMBL" id="TRY00421.1"/>
    </source>
</evidence>
<dbReference type="InterPro" id="IPR030947">
    <property type="entry name" value="EcfA_1"/>
</dbReference>
<keyword evidence="4" id="KW-1003">Cell membrane</keyword>
<evidence type="ECO:0000256" key="1">
    <source>
        <dbReference type="ARBA" id="ARBA00004236"/>
    </source>
</evidence>
<dbReference type="EMBL" id="VKID01000001">
    <property type="protein sequence ID" value="TRY00421.1"/>
    <property type="molecule type" value="Genomic_DNA"/>
</dbReference>
<dbReference type="GO" id="GO:0005524">
    <property type="term" value="F:ATP binding"/>
    <property type="evidence" value="ECO:0007669"/>
    <property type="project" value="UniProtKB-KW"/>
</dbReference>
<dbReference type="FunFam" id="3.40.50.300:FF:000224">
    <property type="entry name" value="Energy-coupling factor transporter ATP-binding protein EcfA"/>
    <property type="match status" value="1"/>
</dbReference>
<dbReference type="GO" id="GO:0042626">
    <property type="term" value="F:ATPase-coupled transmembrane transporter activity"/>
    <property type="evidence" value="ECO:0007669"/>
    <property type="project" value="TreeGrafter"/>
</dbReference>
<dbReference type="SUPFAM" id="SSF52540">
    <property type="entry name" value="P-loop containing nucleoside triphosphate hydrolases"/>
    <property type="match status" value="1"/>
</dbReference>
<evidence type="ECO:0000256" key="7">
    <source>
        <dbReference type="ARBA" id="ARBA00022967"/>
    </source>
</evidence>
<evidence type="ECO:0000256" key="6">
    <source>
        <dbReference type="ARBA" id="ARBA00022840"/>
    </source>
</evidence>
<evidence type="ECO:0000256" key="4">
    <source>
        <dbReference type="ARBA" id="ARBA00022475"/>
    </source>
</evidence>
<keyword evidence="5" id="KW-0547">Nucleotide-binding</keyword>
<dbReference type="InterPro" id="IPR015856">
    <property type="entry name" value="ABC_transpr_CbiO/EcfA_su"/>
</dbReference>
<comment type="subcellular location">
    <subcellularLocation>
        <location evidence="1">Cell membrane</location>
    </subcellularLocation>
</comment>
<dbReference type="InterPro" id="IPR050095">
    <property type="entry name" value="ECF_ABC_transporter_ATP-bd"/>
</dbReference>
<dbReference type="GO" id="GO:0043190">
    <property type="term" value="C:ATP-binding cassette (ABC) transporter complex"/>
    <property type="evidence" value="ECO:0007669"/>
    <property type="project" value="TreeGrafter"/>
</dbReference>
<reference evidence="10 11" key="1">
    <citation type="submission" date="2019-07" db="EMBL/GenBank/DDBJ databases">
        <title>Genome sequence of Acholeplasma laidlawii strain with increased resistance to erythromycin.</title>
        <authorList>
            <person name="Medvedeva E.S."/>
            <person name="Baranova N.B."/>
            <person name="Siniagina M.N."/>
            <person name="Mouzykantov A."/>
            <person name="Chernova O.A."/>
            <person name="Chernov V.M."/>
        </authorList>
    </citation>
    <scope>NUCLEOTIDE SEQUENCE [LARGE SCALE GENOMIC DNA]</scope>
    <source>
        <strain evidence="10 11">PG8REry</strain>
    </source>
</reference>
<keyword evidence="7" id="KW-1278">Translocase</keyword>
<sequence>MVIILIKVENLNFTYDETKETIKDLSFNIPKGSWVSILGHNGSGKSTLAKLLVGLLKAESGNIYIDDIVLTEDTVNDVRKKVGIVFQNPDNQFVGVTVRHDIAFGLENMQVPQKEIVERVETYAKLVGMEDYLKKEPFQLSGGQKQRVAIAGALAMHKDLIIFDEATSMLDPEGVAEVTSLITKLNQEQQQTIITITHDLDFALKSDYAIILKDGQLMAEGKPSELFLQQELLEQSKLTIPLGLKVYIDVLNDNELKNNKKLVDELWTYNLKK</sequence>
<dbReference type="CDD" id="cd03225">
    <property type="entry name" value="ABC_cobalt_CbiO_domain1"/>
    <property type="match status" value="1"/>
</dbReference>
<evidence type="ECO:0000313" key="11">
    <source>
        <dbReference type="Proteomes" id="UP000315938"/>
    </source>
</evidence>
<dbReference type="SMART" id="SM00382">
    <property type="entry name" value="AAA"/>
    <property type="match status" value="1"/>
</dbReference>
<dbReference type="GO" id="GO:0016887">
    <property type="term" value="F:ATP hydrolysis activity"/>
    <property type="evidence" value="ECO:0007669"/>
    <property type="project" value="InterPro"/>
</dbReference>
<dbReference type="Gene3D" id="3.40.50.300">
    <property type="entry name" value="P-loop containing nucleotide triphosphate hydrolases"/>
    <property type="match status" value="1"/>
</dbReference>
<keyword evidence="6" id="KW-0067">ATP-binding</keyword>
<evidence type="ECO:0000256" key="8">
    <source>
        <dbReference type="ARBA" id="ARBA00023136"/>
    </source>
</evidence>
<dbReference type="NCBIfam" id="TIGR04520">
    <property type="entry name" value="ECF_ATPase_1"/>
    <property type="match status" value="1"/>
</dbReference>
<evidence type="ECO:0000259" key="9">
    <source>
        <dbReference type="PROSITE" id="PS50893"/>
    </source>
</evidence>
<comment type="caution">
    <text evidence="10">The sequence shown here is derived from an EMBL/GenBank/DDBJ whole genome shotgun (WGS) entry which is preliminary data.</text>
</comment>
<evidence type="ECO:0000256" key="3">
    <source>
        <dbReference type="ARBA" id="ARBA00022448"/>
    </source>
</evidence>
<dbReference type="PANTHER" id="PTHR43553">
    <property type="entry name" value="HEAVY METAL TRANSPORTER"/>
    <property type="match status" value="1"/>
</dbReference>
<dbReference type="PANTHER" id="PTHR43553:SF24">
    <property type="entry name" value="ENERGY-COUPLING FACTOR TRANSPORTER ATP-BINDING PROTEIN ECFA1"/>
    <property type="match status" value="1"/>
</dbReference>
<organism evidence="10 11">
    <name type="scientific">Acholeplasma laidlawii</name>
    <dbReference type="NCBI Taxonomy" id="2148"/>
    <lineage>
        <taxon>Bacteria</taxon>
        <taxon>Bacillati</taxon>
        <taxon>Mycoplasmatota</taxon>
        <taxon>Mollicutes</taxon>
        <taxon>Acholeplasmatales</taxon>
        <taxon>Acholeplasmataceae</taxon>
        <taxon>Acholeplasma</taxon>
    </lineage>
</organism>
<dbReference type="OMA" id="HPRDQFV"/>